<evidence type="ECO:0000313" key="3">
    <source>
        <dbReference type="Proteomes" id="UP000063991"/>
    </source>
</evidence>
<dbReference type="InterPro" id="IPR036286">
    <property type="entry name" value="LexA/Signal_pep-like_sf"/>
</dbReference>
<dbReference type="RefSeq" id="WP_061094142.1">
    <property type="nucleotide sequence ID" value="NZ_CP014323.1"/>
</dbReference>
<dbReference type="AlphaFoldDB" id="A0A126PW28"/>
<organism evidence="2 3">
    <name type="scientific">Alteromonas macleodii</name>
    <name type="common">Pseudoalteromonas macleodii</name>
    <dbReference type="NCBI Taxonomy" id="28108"/>
    <lineage>
        <taxon>Bacteria</taxon>
        <taxon>Pseudomonadati</taxon>
        <taxon>Pseudomonadota</taxon>
        <taxon>Gammaproteobacteria</taxon>
        <taxon>Alteromonadales</taxon>
        <taxon>Alteromonadaceae</taxon>
        <taxon>Alteromonas/Salinimonas group</taxon>
        <taxon>Alteromonas</taxon>
    </lineage>
</organism>
<dbReference type="OrthoDB" id="6183704at2"/>
<proteinExistence type="predicted"/>
<dbReference type="Proteomes" id="UP000063991">
    <property type="component" value="Chromosome"/>
</dbReference>
<evidence type="ECO:0000313" key="2">
    <source>
        <dbReference type="EMBL" id="AMJ97145.1"/>
    </source>
</evidence>
<dbReference type="Pfam" id="PF00717">
    <property type="entry name" value="Peptidase_S24"/>
    <property type="match status" value="1"/>
</dbReference>
<dbReference type="InterPro" id="IPR015927">
    <property type="entry name" value="Peptidase_S24_S26A/B/C"/>
</dbReference>
<protein>
    <submittedName>
        <fullName evidence="2">Peptidase S24</fullName>
    </submittedName>
</protein>
<dbReference type="CDD" id="cd06462">
    <property type="entry name" value="Peptidase_S24_S26"/>
    <property type="match status" value="1"/>
</dbReference>
<evidence type="ECO:0000259" key="1">
    <source>
        <dbReference type="Pfam" id="PF00717"/>
    </source>
</evidence>
<accession>A0A126PW28</accession>
<dbReference type="EMBL" id="CP014323">
    <property type="protein sequence ID" value="AMJ97145.1"/>
    <property type="molecule type" value="Genomic_DNA"/>
</dbReference>
<sequence length="95" mass="10651">MFKILRVTGSSMLPSLNDGDFVCAMRWPFRWLRSGQIVVVKSSTYGVIIKRVDHVNTDGTFTLTGDNKAHSVSQEAMGKFTRAQLLGKVIYHTCE</sequence>
<gene>
    <name evidence="2" type="ORF">AVL55_02565</name>
</gene>
<feature type="domain" description="Peptidase S24/S26A/S26B/S26C" evidence="1">
    <location>
        <begin position="4"/>
        <end position="89"/>
    </location>
</feature>
<dbReference type="SUPFAM" id="SSF51306">
    <property type="entry name" value="LexA/Signal peptidase"/>
    <property type="match status" value="1"/>
</dbReference>
<name>A0A126PW28_ALTMA</name>
<reference evidence="2 3" key="1">
    <citation type="submission" date="2015-12" db="EMBL/GenBank/DDBJ databases">
        <authorList>
            <person name="Shamseldin A."/>
            <person name="Moawad H."/>
            <person name="Abd El-Rahim W.M."/>
            <person name="Sadowsky M.J."/>
        </authorList>
    </citation>
    <scope>NUCLEOTIDE SEQUENCE [LARGE SCALE GENOMIC DNA]</scope>
    <source>
        <strain evidence="2 3">D7</strain>
    </source>
</reference>
<dbReference type="Gene3D" id="2.10.109.10">
    <property type="entry name" value="Umud Fragment, subunit A"/>
    <property type="match status" value="1"/>
</dbReference>